<evidence type="ECO:0000256" key="4">
    <source>
        <dbReference type="PROSITE-ProRule" id="PRU00742"/>
    </source>
</evidence>
<keyword evidence="1" id="KW-0479">Metal-binding</keyword>
<name>A0ABQ2MZS3_9MICO</name>
<dbReference type="InterPro" id="IPR023696">
    <property type="entry name" value="Ureohydrolase_dom_sf"/>
</dbReference>
<dbReference type="InterPro" id="IPR006035">
    <property type="entry name" value="Ureohydrolase"/>
</dbReference>
<reference evidence="6" key="1">
    <citation type="journal article" date="2019" name="Int. J. Syst. Evol. Microbiol.">
        <title>The Global Catalogue of Microorganisms (GCM) 10K type strain sequencing project: providing services to taxonomists for standard genome sequencing and annotation.</title>
        <authorList>
            <consortium name="The Broad Institute Genomics Platform"/>
            <consortium name="The Broad Institute Genome Sequencing Center for Infectious Disease"/>
            <person name="Wu L."/>
            <person name="Ma J."/>
        </authorList>
    </citation>
    <scope>NUCLEOTIDE SEQUENCE [LARGE SCALE GENOMIC DNA]</scope>
    <source>
        <strain evidence="6">CGMCC 4.7181</strain>
    </source>
</reference>
<keyword evidence="2" id="KW-0378">Hydrolase</keyword>
<evidence type="ECO:0000256" key="1">
    <source>
        <dbReference type="ARBA" id="ARBA00022723"/>
    </source>
</evidence>
<comment type="similarity">
    <text evidence="4">Belongs to the arginase family.</text>
</comment>
<accession>A0ABQ2MZS3</accession>
<evidence type="ECO:0000313" key="5">
    <source>
        <dbReference type="EMBL" id="GGO62544.1"/>
    </source>
</evidence>
<dbReference type="CDD" id="cd09999">
    <property type="entry name" value="Arginase-like_1"/>
    <property type="match status" value="1"/>
</dbReference>
<comment type="caution">
    <text evidence="5">The sequence shown here is derived from an EMBL/GenBank/DDBJ whole genome shotgun (WGS) entry which is preliminary data.</text>
</comment>
<gene>
    <name evidence="5" type="primary">rocF</name>
    <name evidence="5" type="ORF">GCM10010910_12890</name>
</gene>
<proteinExistence type="inferred from homology"/>
<dbReference type="RefSeq" id="WP_188700567.1">
    <property type="nucleotide sequence ID" value="NZ_BMMQ01000003.1"/>
</dbReference>
<keyword evidence="6" id="KW-1185">Reference proteome</keyword>
<dbReference type="EMBL" id="BMMQ01000003">
    <property type="protein sequence ID" value="GGO62544.1"/>
    <property type="molecule type" value="Genomic_DNA"/>
</dbReference>
<keyword evidence="3" id="KW-0464">Manganese</keyword>
<sequence length="274" mass="27893">MARFIVVPQWQGSPSPRAMSLIDGAELIAGDLPSSACHRVDVPVEAGESLDTGILRASTLLRVAQHTREELEAFPGERLIVIGGDSGVAVPSIAHAAAGSDDIAIVWFSARGALHTPESSPTGAYAGMALRAAIGDAPEGLKAPAGAVTPDRVVLVGARDLDIAEEVYASDSGIQTLAVAELADRLVDALARTGAARAYVHVDLDVIDPAHVEGVSSPQPFGLDPATLIDAIAAIRGRLPLAGASLAGFAPRSADAGVADMGTILRIIGALAKA</sequence>
<dbReference type="PANTHER" id="PTHR43782:SF3">
    <property type="entry name" value="ARGINASE"/>
    <property type="match status" value="1"/>
</dbReference>
<protein>
    <submittedName>
        <fullName evidence="5">Arginase</fullName>
    </submittedName>
</protein>
<dbReference type="Gene3D" id="3.40.800.10">
    <property type="entry name" value="Ureohydrolase domain"/>
    <property type="match status" value="1"/>
</dbReference>
<dbReference type="Pfam" id="PF00491">
    <property type="entry name" value="Arginase"/>
    <property type="match status" value="1"/>
</dbReference>
<evidence type="ECO:0000256" key="2">
    <source>
        <dbReference type="ARBA" id="ARBA00022801"/>
    </source>
</evidence>
<dbReference type="SUPFAM" id="SSF52768">
    <property type="entry name" value="Arginase/deacetylase"/>
    <property type="match status" value="1"/>
</dbReference>
<dbReference type="PRINTS" id="PR00116">
    <property type="entry name" value="ARGINASE"/>
</dbReference>
<dbReference type="PROSITE" id="PS51409">
    <property type="entry name" value="ARGINASE_2"/>
    <property type="match status" value="1"/>
</dbReference>
<dbReference type="PANTHER" id="PTHR43782">
    <property type="entry name" value="ARGINASE"/>
    <property type="match status" value="1"/>
</dbReference>
<evidence type="ECO:0000256" key="3">
    <source>
        <dbReference type="ARBA" id="ARBA00023211"/>
    </source>
</evidence>
<dbReference type="Proteomes" id="UP000638043">
    <property type="component" value="Unassembled WGS sequence"/>
</dbReference>
<organism evidence="5 6">
    <name type="scientific">Microbacterium nanhaiense</name>
    <dbReference type="NCBI Taxonomy" id="1301026"/>
    <lineage>
        <taxon>Bacteria</taxon>
        <taxon>Bacillati</taxon>
        <taxon>Actinomycetota</taxon>
        <taxon>Actinomycetes</taxon>
        <taxon>Micrococcales</taxon>
        <taxon>Microbacteriaceae</taxon>
        <taxon>Microbacterium</taxon>
    </lineage>
</organism>
<evidence type="ECO:0000313" key="6">
    <source>
        <dbReference type="Proteomes" id="UP000638043"/>
    </source>
</evidence>